<proteinExistence type="predicted"/>
<evidence type="ECO:0000313" key="1">
    <source>
        <dbReference type="EMBL" id="GIM94791.1"/>
    </source>
</evidence>
<evidence type="ECO:0000313" key="2">
    <source>
        <dbReference type="Proteomes" id="UP000677082"/>
    </source>
</evidence>
<gene>
    <name evidence="1" type="ORF">Ato02nite_065840</name>
</gene>
<name>A0A919W8N5_9ACTN</name>
<organism evidence="1 2">
    <name type="scientific">Paractinoplanes toevensis</name>
    <dbReference type="NCBI Taxonomy" id="571911"/>
    <lineage>
        <taxon>Bacteria</taxon>
        <taxon>Bacillati</taxon>
        <taxon>Actinomycetota</taxon>
        <taxon>Actinomycetes</taxon>
        <taxon>Micromonosporales</taxon>
        <taxon>Micromonosporaceae</taxon>
        <taxon>Paractinoplanes</taxon>
    </lineage>
</organism>
<accession>A0A919W8N5</accession>
<sequence>MVNLGRDAGILAAGKVRSHAGPSYELGIKVGFVPEEKGLAG</sequence>
<dbReference type="RefSeq" id="WP_281419862.1">
    <property type="nucleotide sequence ID" value="NZ_BOQN01000086.1"/>
</dbReference>
<dbReference type="EMBL" id="BOQN01000086">
    <property type="protein sequence ID" value="GIM94791.1"/>
    <property type="molecule type" value="Genomic_DNA"/>
</dbReference>
<dbReference type="AlphaFoldDB" id="A0A919W8N5"/>
<comment type="caution">
    <text evidence="1">The sequence shown here is derived from an EMBL/GenBank/DDBJ whole genome shotgun (WGS) entry which is preliminary data.</text>
</comment>
<reference evidence="1 2" key="1">
    <citation type="submission" date="2021-03" db="EMBL/GenBank/DDBJ databases">
        <title>Whole genome shotgun sequence of Actinoplanes toevensis NBRC 105298.</title>
        <authorList>
            <person name="Komaki H."/>
            <person name="Tamura T."/>
        </authorList>
    </citation>
    <scope>NUCLEOTIDE SEQUENCE [LARGE SCALE GENOMIC DNA]</scope>
    <source>
        <strain evidence="1 2">NBRC 105298</strain>
    </source>
</reference>
<protein>
    <submittedName>
        <fullName evidence="1">Uncharacterized protein</fullName>
    </submittedName>
</protein>
<keyword evidence="2" id="KW-1185">Reference proteome</keyword>
<dbReference type="Proteomes" id="UP000677082">
    <property type="component" value="Unassembled WGS sequence"/>
</dbReference>